<dbReference type="Gene3D" id="3.40.50.1000">
    <property type="entry name" value="HAD superfamily/HAD-like"/>
    <property type="match status" value="1"/>
</dbReference>
<evidence type="ECO:0000313" key="6">
    <source>
        <dbReference type="EMBL" id="MFC6954565.1"/>
    </source>
</evidence>
<comment type="caution">
    <text evidence="6">The sequence shown here is derived from an EMBL/GenBank/DDBJ whole genome shotgun (WGS) entry which is preliminary data.</text>
</comment>
<organism evidence="6 7">
    <name type="scientific">Halorubellus litoreus</name>
    <dbReference type="NCBI Taxonomy" id="755308"/>
    <lineage>
        <taxon>Archaea</taxon>
        <taxon>Methanobacteriati</taxon>
        <taxon>Methanobacteriota</taxon>
        <taxon>Stenosarchaea group</taxon>
        <taxon>Halobacteria</taxon>
        <taxon>Halobacteriales</taxon>
        <taxon>Halorubellaceae</taxon>
        <taxon>Halorubellus</taxon>
    </lineage>
</organism>
<dbReference type="SFLD" id="SFLDS00003">
    <property type="entry name" value="Haloacid_Dehalogenase"/>
    <property type="match status" value="1"/>
</dbReference>
<evidence type="ECO:0000313" key="7">
    <source>
        <dbReference type="Proteomes" id="UP001596395"/>
    </source>
</evidence>
<dbReference type="Gene3D" id="1.10.150.520">
    <property type="match status" value="1"/>
</dbReference>
<protein>
    <submittedName>
        <fullName evidence="6">HAD family hydrolase</fullName>
        <ecNumber evidence="6">3.1.3.-</ecNumber>
    </submittedName>
</protein>
<gene>
    <name evidence="6" type="ORF">ACFQGB_17000</name>
</gene>
<dbReference type="Proteomes" id="UP001596395">
    <property type="component" value="Unassembled WGS sequence"/>
</dbReference>
<dbReference type="GO" id="GO:0016787">
    <property type="term" value="F:hydrolase activity"/>
    <property type="evidence" value="ECO:0007669"/>
    <property type="project" value="UniProtKB-KW"/>
</dbReference>
<dbReference type="InterPro" id="IPR041492">
    <property type="entry name" value="HAD_2"/>
</dbReference>
<evidence type="ECO:0000256" key="3">
    <source>
        <dbReference type="ARBA" id="ARBA00022723"/>
    </source>
</evidence>
<keyword evidence="3" id="KW-0479">Metal-binding</keyword>
<dbReference type="EC" id="3.1.3.-" evidence="6"/>
<proteinExistence type="inferred from homology"/>
<dbReference type="GO" id="GO:0044281">
    <property type="term" value="P:small molecule metabolic process"/>
    <property type="evidence" value="ECO:0007669"/>
    <property type="project" value="UniProtKB-ARBA"/>
</dbReference>
<dbReference type="RefSeq" id="WP_336351509.1">
    <property type="nucleotide sequence ID" value="NZ_JAZAQL010000003.1"/>
</dbReference>
<evidence type="ECO:0000256" key="2">
    <source>
        <dbReference type="ARBA" id="ARBA00007958"/>
    </source>
</evidence>
<dbReference type="SFLD" id="SFLDG01129">
    <property type="entry name" value="C1.5:_HAD__Beta-PGM__Phosphata"/>
    <property type="match status" value="1"/>
</dbReference>
<dbReference type="AlphaFoldDB" id="A0ABD5VGC8"/>
<dbReference type="PANTHER" id="PTHR46470">
    <property type="entry name" value="N-ACYLNEURAMINATE-9-PHOSPHATASE"/>
    <property type="match status" value="1"/>
</dbReference>
<dbReference type="PANTHER" id="PTHR46470:SF2">
    <property type="entry name" value="GLYCERALDEHYDE 3-PHOSPHATE PHOSPHATASE"/>
    <property type="match status" value="1"/>
</dbReference>
<accession>A0ABD5VGC8</accession>
<comment type="cofactor">
    <cofactor evidence="1">
        <name>Mg(2+)</name>
        <dbReference type="ChEBI" id="CHEBI:18420"/>
    </cofactor>
</comment>
<dbReference type="EMBL" id="JBHSXN010000003">
    <property type="protein sequence ID" value="MFC6954565.1"/>
    <property type="molecule type" value="Genomic_DNA"/>
</dbReference>
<evidence type="ECO:0000256" key="1">
    <source>
        <dbReference type="ARBA" id="ARBA00001946"/>
    </source>
</evidence>
<name>A0ABD5VGC8_9EURY</name>
<reference evidence="6 7" key="1">
    <citation type="journal article" date="2019" name="Int. J. Syst. Evol. Microbiol.">
        <title>The Global Catalogue of Microorganisms (GCM) 10K type strain sequencing project: providing services to taxonomists for standard genome sequencing and annotation.</title>
        <authorList>
            <consortium name="The Broad Institute Genomics Platform"/>
            <consortium name="The Broad Institute Genome Sequencing Center for Infectious Disease"/>
            <person name="Wu L."/>
            <person name="Ma J."/>
        </authorList>
    </citation>
    <scope>NUCLEOTIDE SEQUENCE [LARGE SCALE GENOMIC DNA]</scope>
    <source>
        <strain evidence="6 7">GX26</strain>
    </source>
</reference>
<dbReference type="NCBIfam" id="TIGR01549">
    <property type="entry name" value="HAD-SF-IA-v1"/>
    <property type="match status" value="1"/>
</dbReference>
<keyword evidence="4 6" id="KW-0378">Hydrolase</keyword>
<dbReference type="InterPro" id="IPR036412">
    <property type="entry name" value="HAD-like_sf"/>
</dbReference>
<sequence length="227" mass="25126">MTQTAVCFDLDDTLYDYHEYARAGLAAAADLVHRRSGKRVHGDLLSAYFDPNVDAGTFDVLLESYDLPSLTVDDLVDAFHDGAHAPLDPYPETERVLDALGTEHALGLITDGRGGQSKLDRLGIRDHFDSVLVTHDHGRSKHERGVFEEFLADLDVHPTRATYVGDDPRVDFRAPNELGMTTVRLRRGRYVDLEPEDDAAAPDYEIATLDGLLSAIPTMHVERGVVE</sequence>
<evidence type="ECO:0000256" key="4">
    <source>
        <dbReference type="ARBA" id="ARBA00022801"/>
    </source>
</evidence>
<dbReference type="InterPro" id="IPR006439">
    <property type="entry name" value="HAD-SF_hydro_IA"/>
</dbReference>
<dbReference type="InterPro" id="IPR023214">
    <property type="entry name" value="HAD_sf"/>
</dbReference>
<dbReference type="GO" id="GO:0046872">
    <property type="term" value="F:metal ion binding"/>
    <property type="evidence" value="ECO:0007669"/>
    <property type="project" value="UniProtKB-KW"/>
</dbReference>
<dbReference type="Pfam" id="PF13419">
    <property type="entry name" value="HAD_2"/>
    <property type="match status" value="1"/>
</dbReference>
<dbReference type="InterPro" id="IPR051400">
    <property type="entry name" value="HAD-like_hydrolase"/>
</dbReference>
<evidence type="ECO:0000256" key="5">
    <source>
        <dbReference type="ARBA" id="ARBA00022842"/>
    </source>
</evidence>
<keyword evidence="7" id="KW-1185">Reference proteome</keyword>
<comment type="similarity">
    <text evidence="2">Belongs to the HAD-like hydrolase superfamily.</text>
</comment>
<keyword evidence="5" id="KW-0460">Magnesium</keyword>
<dbReference type="SUPFAM" id="SSF56784">
    <property type="entry name" value="HAD-like"/>
    <property type="match status" value="1"/>
</dbReference>